<evidence type="ECO:0000256" key="4">
    <source>
        <dbReference type="ARBA" id="ARBA00022833"/>
    </source>
</evidence>
<feature type="region of interest" description="Disordered" evidence="6">
    <location>
        <begin position="627"/>
        <end position="649"/>
    </location>
</feature>
<feature type="compositionally biased region" description="Low complexity" evidence="6">
    <location>
        <begin position="628"/>
        <end position="638"/>
    </location>
</feature>
<evidence type="ECO:0000256" key="1">
    <source>
        <dbReference type="ARBA" id="ARBA00004123"/>
    </source>
</evidence>
<keyword evidence="2" id="KW-0479">Metal-binding</keyword>
<evidence type="ECO:0000256" key="6">
    <source>
        <dbReference type="SAM" id="MobiDB-lite"/>
    </source>
</evidence>
<comment type="subcellular location">
    <subcellularLocation>
        <location evidence="1">Nucleus</location>
    </subcellularLocation>
</comment>
<proteinExistence type="predicted"/>
<dbReference type="AlphaFoldDB" id="A0A6L2N218"/>
<evidence type="ECO:0000259" key="7">
    <source>
        <dbReference type="Pfam" id="PF05699"/>
    </source>
</evidence>
<comment type="caution">
    <text evidence="9">The sequence shown here is derived from an EMBL/GenBank/DDBJ whole genome shotgun (WGS) entry which is preliminary data.</text>
</comment>
<evidence type="ECO:0000256" key="2">
    <source>
        <dbReference type="ARBA" id="ARBA00022723"/>
    </source>
</evidence>
<dbReference type="SUPFAM" id="SSF53098">
    <property type="entry name" value="Ribonuclease H-like"/>
    <property type="match status" value="1"/>
</dbReference>
<evidence type="ECO:0000256" key="5">
    <source>
        <dbReference type="ARBA" id="ARBA00023242"/>
    </source>
</evidence>
<organism evidence="9">
    <name type="scientific">Tanacetum cinerariifolium</name>
    <name type="common">Dalmatian daisy</name>
    <name type="synonym">Chrysanthemum cinerariifolium</name>
    <dbReference type="NCBI Taxonomy" id="118510"/>
    <lineage>
        <taxon>Eukaryota</taxon>
        <taxon>Viridiplantae</taxon>
        <taxon>Streptophyta</taxon>
        <taxon>Embryophyta</taxon>
        <taxon>Tracheophyta</taxon>
        <taxon>Spermatophyta</taxon>
        <taxon>Magnoliopsida</taxon>
        <taxon>eudicotyledons</taxon>
        <taxon>Gunneridae</taxon>
        <taxon>Pentapetalae</taxon>
        <taxon>asterids</taxon>
        <taxon>campanulids</taxon>
        <taxon>Asterales</taxon>
        <taxon>Asteraceae</taxon>
        <taxon>Asteroideae</taxon>
        <taxon>Anthemideae</taxon>
        <taxon>Anthemidinae</taxon>
        <taxon>Tanacetum</taxon>
    </lineage>
</organism>
<dbReference type="EMBL" id="BKCJ010008017">
    <property type="protein sequence ID" value="GEU80133.1"/>
    <property type="molecule type" value="Genomic_DNA"/>
</dbReference>
<dbReference type="GO" id="GO:0046983">
    <property type="term" value="F:protein dimerization activity"/>
    <property type="evidence" value="ECO:0007669"/>
    <property type="project" value="InterPro"/>
</dbReference>
<reference evidence="9" key="1">
    <citation type="journal article" date="2019" name="Sci. Rep.">
        <title>Draft genome of Tanacetum cinerariifolium, the natural source of mosquito coil.</title>
        <authorList>
            <person name="Yamashiro T."/>
            <person name="Shiraishi A."/>
            <person name="Satake H."/>
            <person name="Nakayama K."/>
        </authorList>
    </citation>
    <scope>NUCLEOTIDE SEQUENCE</scope>
</reference>
<feature type="domain" description="HAT C-terminal dimerisation" evidence="7">
    <location>
        <begin position="511"/>
        <end position="583"/>
    </location>
</feature>
<dbReference type="GO" id="GO:0008270">
    <property type="term" value="F:zinc ion binding"/>
    <property type="evidence" value="ECO:0007669"/>
    <property type="project" value="UniProtKB-KW"/>
</dbReference>
<evidence type="ECO:0000256" key="3">
    <source>
        <dbReference type="ARBA" id="ARBA00022771"/>
    </source>
</evidence>
<feature type="domain" description="Reverse transcriptase Ty1/copia-type" evidence="8">
    <location>
        <begin position="9"/>
        <end position="202"/>
    </location>
</feature>
<dbReference type="GO" id="GO:0005634">
    <property type="term" value="C:nucleus"/>
    <property type="evidence" value="ECO:0007669"/>
    <property type="project" value="UniProtKB-SubCell"/>
</dbReference>
<dbReference type="InterPro" id="IPR013103">
    <property type="entry name" value="RVT_2"/>
</dbReference>
<dbReference type="PANTHER" id="PTHR46481:SF10">
    <property type="entry name" value="ZINC FINGER BED DOMAIN-CONTAINING PROTEIN 39"/>
    <property type="match status" value="1"/>
</dbReference>
<dbReference type="Pfam" id="PF05699">
    <property type="entry name" value="Dimer_Tnp_hAT"/>
    <property type="match status" value="1"/>
</dbReference>
<dbReference type="InterPro" id="IPR052035">
    <property type="entry name" value="ZnF_BED_domain_contain"/>
</dbReference>
<gene>
    <name evidence="9" type="ORF">Tci_052111</name>
</gene>
<evidence type="ECO:0000259" key="8">
    <source>
        <dbReference type="Pfam" id="PF07727"/>
    </source>
</evidence>
<dbReference type="Pfam" id="PF07727">
    <property type="entry name" value="RVT_2"/>
    <property type="match status" value="1"/>
</dbReference>
<keyword evidence="5" id="KW-0539">Nucleus</keyword>
<dbReference type="PANTHER" id="PTHR46481">
    <property type="entry name" value="ZINC FINGER BED DOMAIN-CONTAINING PROTEIN 4"/>
    <property type="match status" value="1"/>
</dbReference>
<dbReference type="SUPFAM" id="SSF56672">
    <property type="entry name" value="DNA/RNA polymerases"/>
    <property type="match status" value="1"/>
</dbReference>
<dbReference type="InterPro" id="IPR012337">
    <property type="entry name" value="RNaseH-like_sf"/>
</dbReference>
<feature type="non-terminal residue" evidence="9">
    <location>
        <position position="1"/>
    </location>
</feature>
<protein>
    <submittedName>
        <fullName evidence="9">Copia protein</fullName>
    </submittedName>
</protein>
<dbReference type="InterPro" id="IPR008906">
    <property type="entry name" value="HATC_C_dom"/>
</dbReference>
<keyword evidence="4" id="KW-0862">Zinc</keyword>
<keyword evidence="3" id="KW-0863">Zinc-finger</keyword>
<accession>A0A6L2N218</accession>
<evidence type="ECO:0000313" key="9">
    <source>
        <dbReference type="EMBL" id="GEU80133.1"/>
    </source>
</evidence>
<name>A0A6L2N218_TANCI</name>
<dbReference type="CDD" id="cd09272">
    <property type="entry name" value="RNase_HI_RT_Ty1"/>
    <property type="match status" value="1"/>
</dbReference>
<dbReference type="InterPro" id="IPR043502">
    <property type="entry name" value="DNA/RNA_pol_sf"/>
</dbReference>
<sequence>SCEPGQQTEHERLQSPVARLESIRILLAYAYALEYKLFQMDVKSAFMNAFINEEVYVTQPSGFIDFEKSDHVYKIKKALYGLKQEPKAWYDRLKAFLIKHEYKIGMGDNTLFTKKKSSNLIIVQIYIDDIIFVSACQDMCDEFAKIMHDEFEMSMMGELNFFIGQQIKQMKDGIFFNQSKYIKEILKKFGLEESKPMKTPMSSDTKLTKDEECESVTIIEIVVYADSDHARDYVDRKSTSGICTFVGCCLTSWFSKKQTALAISTTEAEYVSVRKAYSNLTLKNYISHPHCEALKRAAEPGKSSMSRDGSIFVYNLDVLREQFAGLVIQRGLPFNHFDDEQIMKAFQKYLQPKYIHRAIAFEDFSAPHSASALAKTLRNVSVNFNLENKIISITLDNASNNTSVIGVEFLSESLSTDLDFFDDSYATKAKEWFTDSFEGLYNIYYTKYGNLTTTESSSGGGGSSSKASHGNQVTSLLRRLKEHKNKKARSDPSLSSEYERHVHSDFVTHLQTTEFETFDVLGFWKAKETTFLVLSRMAMDILSVQAASVASESAFSTSGMVLSIRRTRLTSASLEMRMCLKDHLDAQESKQNKFTLETPVDFEEEILDAEVQANKAIPLSDEEIALNAASSESSMSGPGSEGEEVEAEVNYGYDVYHDDY</sequence>